<dbReference type="AlphaFoldDB" id="A0AAD7IV98"/>
<evidence type="ECO:0000256" key="1">
    <source>
        <dbReference type="SAM" id="Phobius"/>
    </source>
</evidence>
<feature type="transmembrane region" description="Helical" evidence="1">
    <location>
        <begin position="219"/>
        <end position="238"/>
    </location>
</feature>
<dbReference type="Proteomes" id="UP001215598">
    <property type="component" value="Unassembled WGS sequence"/>
</dbReference>
<feature type="domain" description="DUF6533" evidence="2">
    <location>
        <begin position="24"/>
        <end position="67"/>
    </location>
</feature>
<feature type="transmembrane region" description="Helical" evidence="1">
    <location>
        <begin position="244"/>
        <end position="264"/>
    </location>
</feature>
<keyword evidence="1" id="KW-0472">Membrane</keyword>
<feature type="transmembrane region" description="Helical" evidence="1">
    <location>
        <begin position="125"/>
        <end position="148"/>
    </location>
</feature>
<keyword evidence="4" id="KW-1185">Reference proteome</keyword>
<evidence type="ECO:0000313" key="4">
    <source>
        <dbReference type="Proteomes" id="UP001215598"/>
    </source>
</evidence>
<sequence length="311" mass="34491">MDPAQIFHSVIVALDNVVITRHISAAGYVVLLYDHLLTLDDEVKYVWSAPTTLAKVLFLVLRYLVLLFMTGETITRNGVVIVPMSDLVCKAWTSFATYAGWISVAISNFLVLLRIWTTLPRGHRFVLWSLGFFITIQVVNFSVTTWVITNMNAVLYFDVTVGLCSFSSKPSVVGLWAPGLAFEIVVFASVCWNTLDRPRATDPADPEGNITRIFFRDGVVYFVIITSLRVANAVIAVVAPISSIFIIVFFIWSGVTVTTSRLIINSRREIAQLRELQMSAGGQFGEEREGTDPTTDTLELAERASPSVGGW</sequence>
<proteinExistence type="predicted"/>
<keyword evidence="1" id="KW-1133">Transmembrane helix</keyword>
<evidence type="ECO:0000313" key="3">
    <source>
        <dbReference type="EMBL" id="KAJ7749466.1"/>
    </source>
</evidence>
<reference evidence="3" key="1">
    <citation type="submission" date="2023-03" db="EMBL/GenBank/DDBJ databases">
        <title>Massive genome expansion in bonnet fungi (Mycena s.s.) driven by repeated elements and novel gene families across ecological guilds.</title>
        <authorList>
            <consortium name="Lawrence Berkeley National Laboratory"/>
            <person name="Harder C.B."/>
            <person name="Miyauchi S."/>
            <person name="Viragh M."/>
            <person name="Kuo A."/>
            <person name="Thoen E."/>
            <person name="Andreopoulos B."/>
            <person name="Lu D."/>
            <person name="Skrede I."/>
            <person name="Drula E."/>
            <person name="Henrissat B."/>
            <person name="Morin E."/>
            <person name="Kohler A."/>
            <person name="Barry K."/>
            <person name="LaButti K."/>
            <person name="Morin E."/>
            <person name="Salamov A."/>
            <person name="Lipzen A."/>
            <person name="Mereny Z."/>
            <person name="Hegedus B."/>
            <person name="Baldrian P."/>
            <person name="Stursova M."/>
            <person name="Weitz H."/>
            <person name="Taylor A."/>
            <person name="Grigoriev I.V."/>
            <person name="Nagy L.G."/>
            <person name="Martin F."/>
            <person name="Kauserud H."/>
        </authorList>
    </citation>
    <scope>NUCLEOTIDE SEQUENCE</scope>
    <source>
        <strain evidence="3">CBHHK182m</strain>
    </source>
</reference>
<gene>
    <name evidence="3" type="ORF">B0H16DRAFT_1888172</name>
</gene>
<feature type="transmembrane region" description="Helical" evidence="1">
    <location>
        <begin position="175"/>
        <end position="195"/>
    </location>
</feature>
<feature type="transmembrane region" description="Helical" evidence="1">
    <location>
        <begin position="45"/>
        <end position="71"/>
    </location>
</feature>
<name>A0AAD7IV98_9AGAR</name>
<feature type="transmembrane region" description="Helical" evidence="1">
    <location>
        <begin position="6"/>
        <end position="33"/>
    </location>
</feature>
<organism evidence="3 4">
    <name type="scientific">Mycena metata</name>
    <dbReference type="NCBI Taxonomy" id="1033252"/>
    <lineage>
        <taxon>Eukaryota</taxon>
        <taxon>Fungi</taxon>
        <taxon>Dikarya</taxon>
        <taxon>Basidiomycota</taxon>
        <taxon>Agaricomycotina</taxon>
        <taxon>Agaricomycetes</taxon>
        <taxon>Agaricomycetidae</taxon>
        <taxon>Agaricales</taxon>
        <taxon>Marasmiineae</taxon>
        <taxon>Mycenaceae</taxon>
        <taxon>Mycena</taxon>
    </lineage>
</organism>
<keyword evidence="1" id="KW-0812">Transmembrane</keyword>
<dbReference type="Pfam" id="PF20151">
    <property type="entry name" value="DUF6533"/>
    <property type="match status" value="1"/>
</dbReference>
<comment type="caution">
    <text evidence="3">The sequence shown here is derived from an EMBL/GenBank/DDBJ whole genome shotgun (WGS) entry which is preliminary data.</text>
</comment>
<dbReference type="EMBL" id="JARKIB010000069">
    <property type="protein sequence ID" value="KAJ7749466.1"/>
    <property type="molecule type" value="Genomic_DNA"/>
</dbReference>
<protein>
    <recommendedName>
        <fullName evidence="2">DUF6533 domain-containing protein</fullName>
    </recommendedName>
</protein>
<accession>A0AAD7IV98</accession>
<dbReference type="InterPro" id="IPR045340">
    <property type="entry name" value="DUF6533"/>
</dbReference>
<feature type="transmembrane region" description="Helical" evidence="1">
    <location>
        <begin position="91"/>
        <end position="113"/>
    </location>
</feature>
<evidence type="ECO:0000259" key="2">
    <source>
        <dbReference type="Pfam" id="PF20151"/>
    </source>
</evidence>